<evidence type="ECO:0000256" key="1">
    <source>
        <dbReference type="ARBA" id="ARBA00023015"/>
    </source>
</evidence>
<keyword evidence="2" id="KW-0238">DNA-binding</keyword>
<dbReference type="InterPro" id="IPR014710">
    <property type="entry name" value="RmlC-like_jellyroll"/>
</dbReference>
<dbReference type="Proteomes" id="UP000830115">
    <property type="component" value="Chromosome"/>
</dbReference>
<feature type="domain" description="HTH crp-type" evidence="5">
    <location>
        <begin position="169"/>
        <end position="232"/>
    </location>
</feature>
<keyword evidence="7" id="KW-1185">Reference proteome</keyword>
<evidence type="ECO:0000259" key="5">
    <source>
        <dbReference type="PROSITE" id="PS51063"/>
    </source>
</evidence>
<dbReference type="Gene3D" id="2.60.120.10">
    <property type="entry name" value="Jelly Rolls"/>
    <property type="match status" value="1"/>
</dbReference>
<keyword evidence="1" id="KW-0805">Transcription regulation</keyword>
<proteinExistence type="predicted"/>
<organism evidence="6 7">
    <name type="scientific">Streptomyces halobius</name>
    <dbReference type="NCBI Taxonomy" id="2879846"/>
    <lineage>
        <taxon>Bacteria</taxon>
        <taxon>Bacillati</taxon>
        <taxon>Actinomycetota</taxon>
        <taxon>Actinomycetes</taxon>
        <taxon>Kitasatosporales</taxon>
        <taxon>Streptomycetaceae</taxon>
        <taxon>Streptomyces</taxon>
    </lineage>
</organism>
<dbReference type="EMBL" id="CP086322">
    <property type="protein sequence ID" value="UQA91103.1"/>
    <property type="molecule type" value="Genomic_DNA"/>
</dbReference>
<evidence type="ECO:0000313" key="7">
    <source>
        <dbReference type="Proteomes" id="UP000830115"/>
    </source>
</evidence>
<feature type="domain" description="Cyclic nucleotide-binding" evidence="4">
    <location>
        <begin position="40"/>
        <end position="155"/>
    </location>
</feature>
<dbReference type="SUPFAM" id="SSF46785">
    <property type="entry name" value="Winged helix' DNA-binding domain"/>
    <property type="match status" value="1"/>
</dbReference>
<accession>A0ABY4M085</accession>
<dbReference type="PROSITE" id="PS50042">
    <property type="entry name" value="CNMP_BINDING_3"/>
    <property type="match status" value="1"/>
</dbReference>
<evidence type="ECO:0000256" key="2">
    <source>
        <dbReference type="ARBA" id="ARBA00023125"/>
    </source>
</evidence>
<sequence length="239" mass="25824">MTQPQHHGRRLAVLTGPPQEQLKAAAWVARCIGRGEHAPLRREDVAALADILRPVPVRPGTVVTSAGAAPSGVWILRSGSAELAVGSGPRQVVVQILHPGDIDGDVQMLLHMPVPYTTRALETGEFLHLSNADFDRVLQRHPAIARRWLTSISTRLAHSQARLTALLGGTLIQQTARLLLDEAADGAVHLPQRTLAAMLGARRPSLNKALKELERRGAVRLAYRTIEITDSAALRNLAA</sequence>
<keyword evidence="3" id="KW-0804">Transcription</keyword>
<dbReference type="PROSITE" id="PS51063">
    <property type="entry name" value="HTH_CRP_2"/>
    <property type="match status" value="1"/>
</dbReference>
<dbReference type="SMART" id="SM00100">
    <property type="entry name" value="cNMP"/>
    <property type="match status" value="1"/>
</dbReference>
<name>A0ABY4M085_9ACTN</name>
<protein>
    <submittedName>
        <fullName evidence="6">Crp/Fnr family transcriptional regulator</fullName>
    </submittedName>
</protein>
<reference evidence="6" key="1">
    <citation type="submission" date="2021-10" db="EMBL/GenBank/DDBJ databases">
        <title>Streptomyces nigrumlapis sp.nov.,an antimicrobial producing actinobacterium isolated from Black Gobi rocks.</title>
        <authorList>
            <person name="Wen Y."/>
            <person name="Zhang W."/>
            <person name="Liu X.G."/>
        </authorList>
    </citation>
    <scope>NUCLEOTIDE SEQUENCE</scope>
    <source>
        <strain evidence="6">ST13-2-2</strain>
    </source>
</reference>
<dbReference type="PANTHER" id="PTHR24567:SF74">
    <property type="entry name" value="HTH-TYPE TRANSCRIPTIONAL REGULATOR ARCR"/>
    <property type="match status" value="1"/>
</dbReference>
<dbReference type="InterPro" id="IPR050397">
    <property type="entry name" value="Env_Response_Regulators"/>
</dbReference>
<evidence type="ECO:0000313" key="6">
    <source>
        <dbReference type="EMBL" id="UQA91103.1"/>
    </source>
</evidence>
<dbReference type="SUPFAM" id="SSF51206">
    <property type="entry name" value="cAMP-binding domain-like"/>
    <property type="match status" value="1"/>
</dbReference>
<dbReference type="InterPro" id="IPR018490">
    <property type="entry name" value="cNMP-bd_dom_sf"/>
</dbReference>
<dbReference type="InterPro" id="IPR036390">
    <property type="entry name" value="WH_DNA-bd_sf"/>
</dbReference>
<dbReference type="Pfam" id="PF00027">
    <property type="entry name" value="cNMP_binding"/>
    <property type="match status" value="1"/>
</dbReference>
<dbReference type="Pfam" id="PF13545">
    <property type="entry name" value="HTH_Crp_2"/>
    <property type="match status" value="1"/>
</dbReference>
<dbReference type="RefSeq" id="WP_248861895.1">
    <property type="nucleotide sequence ID" value="NZ_CP086322.1"/>
</dbReference>
<dbReference type="InterPro" id="IPR000595">
    <property type="entry name" value="cNMP-bd_dom"/>
</dbReference>
<dbReference type="SMART" id="SM00419">
    <property type="entry name" value="HTH_CRP"/>
    <property type="match status" value="1"/>
</dbReference>
<gene>
    <name evidence="6" type="ORF">K9S39_03680</name>
</gene>
<dbReference type="PANTHER" id="PTHR24567">
    <property type="entry name" value="CRP FAMILY TRANSCRIPTIONAL REGULATORY PROTEIN"/>
    <property type="match status" value="1"/>
</dbReference>
<dbReference type="CDD" id="cd00038">
    <property type="entry name" value="CAP_ED"/>
    <property type="match status" value="1"/>
</dbReference>
<dbReference type="InterPro" id="IPR012318">
    <property type="entry name" value="HTH_CRP"/>
</dbReference>
<evidence type="ECO:0000256" key="3">
    <source>
        <dbReference type="ARBA" id="ARBA00023163"/>
    </source>
</evidence>
<evidence type="ECO:0000259" key="4">
    <source>
        <dbReference type="PROSITE" id="PS50042"/>
    </source>
</evidence>